<keyword evidence="2" id="KW-1185">Reference proteome</keyword>
<dbReference type="KEGG" id="nsh:GXM_05052"/>
<proteinExistence type="predicted"/>
<dbReference type="Proteomes" id="UP000326678">
    <property type="component" value="Chromosome Gxm1"/>
</dbReference>
<organism evidence="1 2">
    <name type="scientific">Nostoc sphaeroides CCNUC1</name>
    <dbReference type="NCBI Taxonomy" id="2653204"/>
    <lineage>
        <taxon>Bacteria</taxon>
        <taxon>Bacillati</taxon>
        <taxon>Cyanobacteriota</taxon>
        <taxon>Cyanophyceae</taxon>
        <taxon>Nostocales</taxon>
        <taxon>Nostocaceae</taxon>
        <taxon>Nostoc</taxon>
    </lineage>
</organism>
<accession>A0A5P8W4H7</accession>
<evidence type="ECO:0000313" key="2">
    <source>
        <dbReference type="Proteomes" id="UP000326678"/>
    </source>
</evidence>
<name>A0A5P8W4H7_9NOSO</name>
<gene>
    <name evidence="1" type="ORF">GXM_05052</name>
</gene>
<sequence length="43" mass="5073">MNRQRSTVNNSNGIFFYLEVPKINFDLFLKRRNSVGKKINLSL</sequence>
<reference evidence="1 2" key="1">
    <citation type="submission" date="2019-10" db="EMBL/GenBank/DDBJ databases">
        <title>Genomic and transcriptomic insights into the perfect genentic adaptation of a filamentous nitrogen-fixing cyanobacterium to rice fields.</title>
        <authorList>
            <person name="Chen Z."/>
        </authorList>
    </citation>
    <scope>NUCLEOTIDE SEQUENCE [LARGE SCALE GENOMIC DNA]</scope>
    <source>
        <strain evidence="1">CCNUC1</strain>
    </source>
</reference>
<protein>
    <submittedName>
        <fullName evidence="1">Uncharacterized protein</fullName>
    </submittedName>
</protein>
<dbReference type="AlphaFoldDB" id="A0A5P8W4H7"/>
<dbReference type="EMBL" id="CP045226">
    <property type="protein sequence ID" value="QFS47560.1"/>
    <property type="molecule type" value="Genomic_DNA"/>
</dbReference>
<evidence type="ECO:0000313" key="1">
    <source>
        <dbReference type="EMBL" id="QFS47560.1"/>
    </source>
</evidence>